<evidence type="ECO:0000313" key="3">
    <source>
        <dbReference type="Proteomes" id="UP001359559"/>
    </source>
</evidence>
<protein>
    <submittedName>
        <fullName evidence="2">Uncharacterized protein</fullName>
    </submittedName>
</protein>
<gene>
    <name evidence="2" type="ORF">RJT34_12325</name>
</gene>
<feature type="compositionally biased region" description="Polar residues" evidence="1">
    <location>
        <begin position="9"/>
        <end position="34"/>
    </location>
</feature>
<feature type="compositionally biased region" description="Acidic residues" evidence="1">
    <location>
        <begin position="107"/>
        <end position="125"/>
    </location>
</feature>
<feature type="region of interest" description="Disordered" evidence="1">
    <location>
        <begin position="101"/>
        <end position="125"/>
    </location>
</feature>
<proteinExistence type="predicted"/>
<reference evidence="2 3" key="1">
    <citation type="submission" date="2024-01" db="EMBL/GenBank/DDBJ databases">
        <title>The genomes of 5 underutilized Papilionoideae crops provide insights into root nodulation and disease resistance.</title>
        <authorList>
            <person name="Yuan L."/>
        </authorList>
    </citation>
    <scope>NUCLEOTIDE SEQUENCE [LARGE SCALE GENOMIC DNA]</scope>
    <source>
        <strain evidence="2">LY-2023</strain>
        <tissue evidence="2">Leaf</tissue>
    </source>
</reference>
<accession>A0AAN9PKD4</accession>
<dbReference type="Proteomes" id="UP001359559">
    <property type="component" value="Unassembled WGS sequence"/>
</dbReference>
<evidence type="ECO:0000313" key="2">
    <source>
        <dbReference type="EMBL" id="KAK7301461.1"/>
    </source>
</evidence>
<dbReference type="AlphaFoldDB" id="A0AAN9PKD4"/>
<feature type="region of interest" description="Disordered" evidence="1">
    <location>
        <begin position="1"/>
        <end position="42"/>
    </location>
</feature>
<evidence type="ECO:0000256" key="1">
    <source>
        <dbReference type="SAM" id="MobiDB-lite"/>
    </source>
</evidence>
<comment type="caution">
    <text evidence="2">The sequence shown here is derived from an EMBL/GenBank/DDBJ whole genome shotgun (WGS) entry which is preliminary data.</text>
</comment>
<name>A0AAN9PKD4_CLITE</name>
<keyword evidence="3" id="KW-1185">Reference proteome</keyword>
<dbReference type="EMBL" id="JAYKXN010000003">
    <property type="protein sequence ID" value="KAK7301461.1"/>
    <property type="molecule type" value="Genomic_DNA"/>
</dbReference>
<organism evidence="2 3">
    <name type="scientific">Clitoria ternatea</name>
    <name type="common">Butterfly pea</name>
    <dbReference type="NCBI Taxonomy" id="43366"/>
    <lineage>
        <taxon>Eukaryota</taxon>
        <taxon>Viridiplantae</taxon>
        <taxon>Streptophyta</taxon>
        <taxon>Embryophyta</taxon>
        <taxon>Tracheophyta</taxon>
        <taxon>Spermatophyta</taxon>
        <taxon>Magnoliopsida</taxon>
        <taxon>eudicotyledons</taxon>
        <taxon>Gunneridae</taxon>
        <taxon>Pentapetalae</taxon>
        <taxon>rosids</taxon>
        <taxon>fabids</taxon>
        <taxon>Fabales</taxon>
        <taxon>Fabaceae</taxon>
        <taxon>Papilionoideae</taxon>
        <taxon>50 kb inversion clade</taxon>
        <taxon>NPAAA clade</taxon>
        <taxon>indigoferoid/millettioid clade</taxon>
        <taxon>Phaseoleae</taxon>
        <taxon>Clitoria</taxon>
    </lineage>
</organism>
<sequence length="125" mass="13874">MSKEEETSSECVTYTVHISPTPDQKPLSTSQTNLQEEEGKNRATSLISRTIFTSGFNSVTRGHVIECSMEGVYDPHVKKPGLICAMKGCDKKAMKGRCGESYKCVSDEEENEEGEEEEQESEAED</sequence>